<keyword evidence="2" id="KW-1185">Reference proteome</keyword>
<dbReference type="STRING" id="161895.CPHO_04555"/>
<dbReference type="KEGG" id="cpho:CPHO_04555"/>
<proteinExistence type="predicted"/>
<reference evidence="1 2" key="1">
    <citation type="submission" date="2014-08" db="EMBL/GenBank/DDBJ databases">
        <title>Complete genome sequence of Corynebacterium phocae M408/89/1(T)(=DSM 44612(T)), isolated from the common seal (Phoca vitulina).</title>
        <authorList>
            <person name="Ruckert C."/>
            <person name="Albersmeier A."/>
            <person name="Winkler A."/>
            <person name="Kalinowski J."/>
        </authorList>
    </citation>
    <scope>NUCLEOTIDE SEQUENCE [LARGE SCALE GENOMIC DNA]</scope>
    <source>
        <strain evidence="1 2">M408/89/1</strain>
    </source>
</reference>
<dbReference type="EMBL" id="CP009249">
    <property type="protein sequence ID" value="APT92282.1"/>
    <property type="molecule type" value="Genomic_DNA"/>
</dbReference>
<dbReference type="AlphaFoldDB" id="A0A1L7D2S1"/>
<gene>
    <name evidence="1" type="ORF">CPHO_04555</name>
</gene>
<sequence length="63" mass="7296">MISMVRVYPVCPGCRGALVAVVPWWQVWECGENFGQDWLQTHAIQLPNRYFLTALQQLVGDFR</sequence>
<accession>A0A1L7D2S1</accession>
<name>A0A1L7D2S1_9CORY</name>
<evidence type="ECO:0000313" key="2">
    <source>
        <dbReference type="Proteomes" id="UP000185491"/>
    </source>
</evidence>
<protein>
    <submittedName>
        <fullName evidence="1">Uncharacterized protein</fullName>
    </submittedName>
</protein>
<evidence type="ECO:0000313" key="1">
    <source>
        <dbReference type="EMBL" id="APT92282.1"/>
    </source>
</evidence>
<organism evidence="1 2">
    <name type="scientific">Corynebacterium phocae</name>
    <dbReference type="NCBI Taxonomy" id="161895"/>
    <lineage>
        <taxon>Bacteria</taxon>
        <taxon>Bacillati</taxon>
        <taxon>Actinomycetota</taxon>
        <taxon>Actinomycetes</taxon>
        <taxon>Mycobacteriales</taxon>
        <taxon>Corynebacteriaceae</taxon>
        <taxon>Corynebacterium</taxon>
    </lineage>
</organism>
<dbReference type="Proteomes" id="UP000185491">
    <property type="component" value="Chromosome"/>
</dbReference>